<dbReference type="InParanoid" id="S7WAJ1"/>
<evidence type="ECO:0000313" key="9">
    <source>
        <dbReference type="Proteomes" id="UP000014978"/>
    </source>
</evidence>
<dbReference type="CDD" id="cd00167">
    <property type="entry name" value="SANT"/>
    <property type="match status" value="2"/>
</dbReference>
<evidence type="ECO:0000259" key="5">
    <source>
        <dbReference type="PROSITE" id="PS50090"/>
    </source>
</evidence>
<organism evidence="8 9">
    <name type="scientific">Spraguea lophii (strain 42_110)</name>
    <name type="common">Microsporidian parasite</name>
    <dbReference type="NCBI Taxonomy" id="1358809"/>
    <lineage>
        <taxon>Eukaryota</taxon>
        <taxon>Fungi</taxon>
        <taxon>Fungi incertae sedis</taxon>
        <taxon>Microsporidia</taxon>
        <taxon>Spragueidae</taxon>
        <taxon>Spraguea</taxon>
    </lineage>
</organism>
<dbReference type="Proteomes" id="UP000014978">
    <property type="component" value="Unassembled WGS sequence"/>
</dbReference>
<evidence type="ECO:0000259" key="6">
    <source>
        <dbReference type="PROSITE" id="PS51293"/>
    </source>
</evidence>
<dbReference type="PROSITE" id="PS51294">
    <property type="entry name" value="HTH_MYB"/>
    <property type="match status" value="2"/>
</dbReference>
<feature type="domain" description="HTH myb-type" evidence="7">
    <location>
        <begin position="257"/>
        <end position="314"/>
    </location>
</feature>
<accession>S7WAJ1</accession>
<feature type="domain" description="Myb-like" evidence="5">
    <location>
        <begin position="253"/>
        <end position="312"/>
    </location>
</feature>
<dbReference type="PANTHER" id="PTHR46621">
    <property type="entry name" value="SNRNA-ACTIVATING PROTEIN COMPLEX SUBUNIT 4"/>
    <property type="match status" value="1"/>
</dbReference>
<keyword evidence="4" id="KW-0539">Nucleus</keyword>
<feature type="domain" description="HTH myb-type" evidence="7">
    <location>
        <begin position="202"/>
        <end position="256"/>
    </location>
</feature>
<dbReference type="Gene3D" id="1.10.10.60">
    <property type="entry name" value="Homeodomain-like"/>
    <property type="match status" value="2"/>
</dbReference>
<dbReference type="AlphaFoldDB" id="S7WAJ1"/>
<evidence type="ECO:0000259" key="7">
    <source>
        <dbReference type="PROSITE" id="PS51294"/>
    </source>
</evidence>
<feature type="domain" description="Myb-like" evidence="5">
    <location>
        <begin position="202"/>
        <end position="252"/>
    </location>
</feature>
<keyword evidence="3" id="KW-0804">Transcription</keyword>
<protein>
    <submittedName>
        <fullName evidence="8">Myb-like DNA-binding domain protein</fullName>
    </submittedName>
</protein>
<keyword evidence="1" id="KW-0805">Transcription regulation</keyword>
<dbReference type="PROSITE" id="PS51293">
    <property type="entry name" value="SANT"/>
    <property type="match status" value="1"/>
</dbReference>
<dbReference type="InterPro" id="IPR051575">
    <property type="entry name" value="Myb-like_DNA-bd"/>
</dbReference>
<dbReference type="Pfam" id="PF13921">
    <property type="entry name" value="Myb_DNA-bind_6"/>
    <property type="match status" value="1"/>
</dbReference>
<dbReference type="PANTHER" id="PTHR46621:SF1">
    <property type="entry name" value="SNRNA-ACTIVATING PROTEIN COMPLEX SUBUNIT 4"/>
    <property type="match status" value="1"/>
</dbReference>
<dbReference type="InterPro" id="IPR017930">
    <property type="entry name" value="Myb_dom"/>
</dbReference>
<dbReference type="GO" id="GO:0001006">
    <property type="term" value="F:RNA polymerase III type 3 promoter sequence-specific DNA binding"/>
    <property type="evidence" value="ECO:0007669"/>
    <property type="project" value="TreeGrafter"/>
</dbReference>
<dbReference type="InterPro" id="IPR017884">
    <property type="entry name" value="SANT_dom"/>
</dbReference>
<dbReference type="SMART" id="SM00717">
    <property type="entry name" value="SANT"/>
    <property type="match status" value="2"/>
</dbReference>
<dbReference type="OMA" id="NKQPWTY"/>
<feature type="domain" description="SANT" evidence="6">
    <location>
        <begin position="208"/>
        <end position="257"/>
    </location>
</feature>
<dbReference type="EMBL" id="ATCN01000056">
    <property type="protein sequence ID" value="EPR79975.1"/>
    <property type="molecule type" value="Genomic_DNA"/>
</dbReference>
<evidence type="ECO:0000313" key="8">
    <source>
        <dbReference type="EMBL" id="EPR79975.1"/>
    </source>
</evidence>
<evidence type="ECO:0000256" key="4">
    <source>
        <dbReference type="ARBA" id="ARBA00023242"/>
    </source>
</evidence>
<dbReference type="STRING" id="1358809.S7WAJ1"/>
<dbReference type="VEuPathDB" id="MicrosporidiaDB:SLOPH_1375"/>
<keyword evidence="2 8" id="KW-0238">DNA-binding</keyword>
<dbReference type="HOGENOM" id="CLU_886157_0_0_1"/>
<keyword evidence="9" id="KW-1185">Reference proteome</keyword>
<dbReference type="OrthoDB" id="2143914at2759"/>
<proteinExistence type="predicted"/>
<name>S7WAJ1_SPRLO</name>
<sequence length="314" mass="38493">MNKKYIIYSYCFYPQFETMEENLRDKLNTLISIKERCQLLKQYLKKSTTTLKTPNLSQETHFNLNRITSYLKDNIQLQRIKYIIKNENYRNNIYKNYKNINLPTTQYLNIFDIENNYWDKLEKEIFLEFNFIENNKFLINKITVYSIWLNDIYYMHNEKDIENKTEEIKNFMKNGKLDKNKLLLYSYVLDIRPVEFISFYSKINKKITKWTKEEDILLINAVEENGESWKIVSKYLENRTYLQCRERYKNHLDKNIKKCKWTDEEDLILLELCKDYLIEEGSDGRKSGWADIAKKIKYRTDMQCRKRYFQLNKK</sequence>
<dbReference type="InterPro" id="IPR001005">
    <property type="entry name" value="SANT/Myb"/>
</dbReference>
<dbReference type="GO" id="GO:0000978">
    <property type="term" value="F:RNA polymerase II cis-regulatory region sequence-specific DNA binding"/>
    <property type="evidence" value="ECO:0007669"/>
    <property type="project" value="TreeGrafter"/>
</dbReference>
<dbReference type="GO" id="GO:0042795">
    <property type="term" value="P:snRNA transcription by RNA polymerase II"/>
    <property type="evidence" value="ECO:0007669"/>
    <property type="project" value="TreeGrafter"/>
</dbReference>
<evidence type="ECO:0000256" key="1">
    <source>
        <dbReference type="ARBA" id="ARBA00023015"/>
    </source>
</evidence>
<dbReference type="GO" id="GO:0042796">
    <property type="term" value="P:snRNA transcription by RNA polymerase III"/>
    <property type="evidence" value="ECO:0007669"/>
    <property type="project" value="TreeGrafter"/>
</dbReference>
<evidence type="ECO:0000256" key="2">
    <source>
        <dbReference type="ARBA" id="ARBA00023125"/>
    </source>
</evidence>
<dbReference type="GO" id="GO:0019185">
    <property type="term" value="C:snRNA-activating protein complex"/>
    <property type="evidence" value="ECO:0007669"/>
    <property type="project" value="TreeGrafter"/>
</dbReference>
<evidence type="ECO:0000256" key="3">
    <source>
        <dbReference type="ARBA" id="ARBA00023163"/>
    </source>
</evidence>
<dbReference type="SUPFAM" id="SSF46689">
    <property type="entry name" value="Homeodomain-like"/>
    <property type="match status" value="1"/>
</dbReference>
<reference evidence="9" key="1">
    <citation type="journal article" date="2013" name="PLoS Genet.">
        <title>The genome of Spraguea lophii and the basis of host-microsporidian interactions.</title>
        <authorList>
            <person name="Campbell S.E."/>
            <person name="Williams T.A."/>
            <person name="Yousuf A."/>
            <person name="Soanes D.M."/>
            <person name="Paszkiewicz K.H."/>
            <person name="Williams B.A.P."/>
        </authorList>
    </citation>
    <scope>NUCLEOTIDE SEQUENCE [LARGE SCALE GENOMIC DNA]</scope>
    <source>
        <strain evidence="9">42_110</strain>
    </source>
</reference>
<comment type="caution">
    <text evidence="8">The sequence shown here is derived from an EMBL/GenBank/DDBJ whole genome shotgun (WGS) entry which is preliminary data.</text>
</comment>
<gene>
    <name evidence="8" type="ORF">SLOPH_1375</name>
</gene>
<dbReference type="InterPro" id="IPR009057">
    <property type="entry name" value="Homeodomain-like_sf"/>
</dbReference>
<dbReference type="PROSITE" id="PS50090">
    <property type="entry name" value="MYB_LIKE"/>
    <property type="match status" value="2"/>
</dbReference>